<evidence type="ECO:0000313" key="2">
    <source>
        <dbReference type="EMBL" id="RKP31968.1"/>
    </source>
</evidence>
<feature type="region of interest" description="Disordered" evidence="1">
    <location>
        <begin position="293"/>
        <end position="316"/>
    </location>
</feature>
<feature type="compositionally biased region" description="Basic residues" evidence="1">
    <location>
        <begin position="229"/>
        <end position="239"/>
    </location>
</feature>
<proteinExistence type="predicted"/>
<feature type="region of interest" description="Disordered" evidence="1">
    <location>
        <begin position="1"/>
        <end position="24"/>
    </location>
</feature>
<dbReference type="OrthoDB" id="4081922at2759"/>
<evidence type="ECO:0000256" key="1">
    <source>
        <dbReference type="SAM" id="MobiDB-lite"/>
    </source>
</evidence>
<dbReference type="EMBL" id="ML004435">
    <property type="protein sequence ID" value="RKP31968.1"/>
    <property type="molecule type" value="Genomic_DNA"/>
</dbReference>
<accession>A0A4P9ZGD9</accession>
<evidence type="ECO:0000313" key="3">
    <source>
        <dbReference type="Proteomes" id="UP000268321"/>
    </source>
</evidence>
<sequence length="353" mass="39730">MGLQPKAESASVSAPDPQHSTPDFQRLIEIKKMYQNWQKHMKSGDKDPKGKSSLPLKGGLLPSTKFVAGQDFFTEKDMLFLKSRLDEIVSKGFRPKSKELNQILEGCLVNGMQESQGFDPYGMKDEEGLNDENCQLCDEGDIQDDFDIEEVQDDDQCFGCPAATHHIEVELNDGSPLIGSPDPNKPSCEFTFEYDGNGKLIPTSNNVEEQLCQISLSTQLDIDMASSKSSKKKKKKKKSSTCQQRNTGPVSAIDESLCLFCQFKALYGHEPIHTMRWLEDKLLQEGNRRKKLKEKLESVKQAASMSQHPEQHHDSAYEEEYEHVHGHVHGNNHNHGEDLDCSLNTVVDIQLGY</sequence>
<dbReference type="Proteomes" id="UP000268321">
    <property type="component" value="Unassembled WGS sequence"/>
</dbReference>
<reference evidence="3" key="1">
    <citation type="journal article" date="2018" name="Nat. Microbiol.">
        <title>Leveraging single-cell genomics to expand the fungal tree of life.</title>
        <authorList>
            <person name="Ahrendt S.R."/>
            <person name="Quandt C.A."/>
            <person name="Ciobanu D."/>
            <person name="Clum A."/>
            <person name="Salamov A."/>
            <person name="Andreopoulos B."/>
            <person name="Cheng J.F."/>
            <person name="Woyke T."/>
            <person name="Pelin A."/>
            <person name="Henrissat B."/>
            <person name="Reynolds N.K."/>
            <person name="Benny G.L."/>
            <person name="Smith M.E."/>
            <person name="James T.Y."/>
            <person name="Grigoriev I.V."/>
        </authorList>
    </citation>
    <scope>NUCLEOTIDE SEQUENCE [LARGE SCALE GENOMIC DNA]</scope>
    <source>
        <strain evidence="3">Baker2002</strain>
    </source>
</reference>
<gene>
    <name evidence="2" type="ORF">METBISCDRAFT_26103</name>
</gene>
<name>A0A4P9ZGD9_9ASCO</name>
<protein>
    <submittedName>
        <fullName evidence="2">Uncharacterized protein</fullName>
    </submittedName>
</protein>
<dbReference type="AlphaFoldDB" id="A0A4P9ZGD9"/>
<keyword evidence="3" id="KW-1185">Reference proteome</keyword>
<organism evidence="2 3">
    <name type="scientific">Metschnikowia bicuspidata</name>
    <dbReference type="NCBI Taxonomy" id="27322"/>
    <lineage>
        <taxon>Eukaryota</taxon>
        <taxon>Fungi</taxon>
        <taxon>Dikarya</taxon>
        <taxon>Ascomycota</taxon>
        <taxon>Saccharomycotina</taxon>
        <taxon>Pichiomycetes</taxon>
        <taxon>Metschnikowiaceae</taxon>
        <taxon>Metschnikowia</taxon>
    </lineage>
</organism>
<feature type="region of interest" description="Disordered" evidence="1">
    <location>
        <begin position="225"/>
        <end position="248"/>
    </location>
</feature>